<accession>A0A8R7UF29</accession>
<sequence>MYPSDGFIASSAAALSLFVDASCGCLSGSLGVWGGGGGVWGGGVRGVGLNPRVAGVHRRDAPAGEAGV</sequence>
<reference evidence="1" key="3">
    <citation type="submission" date="2022-06" db="UniProtKB">
        <authorList>
            <consortium name="EnsemblPlants"/>
        </authorList>
    </citation>
    <scope>IDENTIFICATION</scope>
</reference>
<dbReference type="Proteomes" id="UP000015106">
    <property type="component" value="Chromosome 5"/>
</dbReference>
<dbReference type="EnsemblPlants" id="TuG1812G0500001319.01.T01">
    <property type="protein sequence ID" value="TuG1812G0500001319.01.T01.cds333840"/>
    <property type="gene ID" value="TuG1812G0500001319.01"/>
</dbReference>
<dbReference type="Gramene" id="TuG1812G0500001319.01.T01">
    <property type="protein sequence ID" value="TuG1812G0500001319.01.T01.cds333840"/>
    <property type="gene ID" value="TuG1812G0500001319.01"/>
</dbReference>
<reference evidence="2" key="1">
    <citation type="journal article" date="2013" name="Nature">
        <title>Draft genome of the wheat A-genome progenitor Triticum urartu.</title>
        <authorList>
            <person name="Ling H.Q."/>
            <person name="Zhao S."/>
            <person name="Liu D."/>
            <person name="Wang J."/>
            <person name="Sun H."/>
            <person name="Zhang C."/>
            <person name="Fan H."/>
            <person name="Li D."/>
            <person name="Dong L."/>
            <person name="Tao Y."/>
            <person name="Gao C."/>
            <person name="Wu H."/>
            <person name="Li Y."/>
            <person name="Cui Y."/>
            <person name="Guo X."/>
            <person name="Zheng S."/>
            <person name="Wang B."/>
            <person name="Yu K."/>
            <person name="Liang Q."/>
            <person name="Yang W."/>
            <person name="Lou X."/>
            <person name="Chen J."/>
            <person name="Feng M."/>
            <person name="Jian J."/>
            <person name="Zhang X."/>
            <person name="Luo G."/>
            <person name="Jiang Y."/>
            <person name="Liu J."/>
            <person name="Wang Z."/>
            <person name="Sha Y."/>
            <person name="Zhang B."/>
            <person name="Wu H."/>
            <person name="Tang D."/>
            <person name="Shen Q."/>
            <person name="Xue P."/>
            <person name="Zou S."/>
            <person name="Wang X."/>
            <person name="Liu X."/>
            <person name="Wang F."/>
            <person name="Yang Y."/>
            <person name="An X."/>
            <person name="Dong Z."/>
            <person name="Zhang K."/>
            <person name="Zhang X."/>
            <person name="Luo M.C."/>
            <person name="Dvorak J."/>
            <person name="Tong Y."/>
            <person name="Wang J."/>
            <person name="Yang H."/>
            <person name="Li Z."/>
            <person name="Wang D."/>
            <person name="Zhang A."/>
            <person name="Wang J."/>
        </authorList>
    </citation>
    <scope>NUCLEOTIDE SEQUENCE</scope>
    <source>
        <strain evidence="2">cv. G1812</strain>
    </source>
</reference>
<dbReference type="AlphaFoldDB" id="A0A8R7UF29"/>
<dbReference type="Gramene" id="TuG1812G0500001319.01.T02">
    <property type="protein sequence ID" value="TuG1812G0500001319.01.T02.cds333843"/>
    <property type="gene ID" value="TuG1812G0500001319.01"/>
</dbReference>
<organism evidence="1 2">
    <name type="scientific">Triticum urartu</name>
    <name type="common">Red wild einkorn</name>
    <name type="synonym">Crithodium urartu</name>
    <dbReference type="NCBI Taxonomy" id="4572"/>
    <lineage>
        <taxon>Eukaryota</taxon>
        <taxon>Viridiplantae</taxon>
        <taxon>Streptophyta</taxon>
        <taxon>Embryophyta</taxon>
        <taxon>Tracheophyta</taxon>
        <taxon>Spermatophyta</taxon>
        <taxon>Magnoliopsida</taxon>
        <taxon>Liliopsida</taxon>
        <taxon>Poales</taxon>
        <taxon>Poaceae</taxon>
        <taxon>BOP clade</taxon>
        <taxon>Pooideae</taxon>
        <taxon>Triticodae</taxon>
        <taxon>Triticeae</taxon>
        <taxon>Triticinae</taxon>
        <taxon>Triticum</taxon>
    </lineage>
</organism>
<evidence type="ECO:0000313" key="2">
    <source>
        <dbReference type="Proteomes" id="UP000015106"/>
    </source>
</evidence>
<protein>
    <submittedName>
        <fullName evidence="1">Uncharacterized protein</fullName>
    </submittedName>
</protein>
<keyword evidence="2" id="KW-1185">Reference proteome</keyword>
<proteinExistence type="predicted"/>
<reference evidence="1" key="2">
    <citation type="submission" date="2018-03" db="EMBL/GenBank/DDBJ databases">
        <title>The Triticum urartu genome reveals the dynamic nature of wheat genome evolution.</title>
        <authorList>
            <person name="Ling H."/>
            <person name="Ma B."/>
            <person name="Shi X."/>
            <person name="Liu H."/>
            <person name="Dong L."/>
            <person name="Sun H."/>
            <person name="Cao Y."/>
            <person name="Gao Q."/>
            <person name="Zheng S."/>
            <person name="Li Y."/>
            <person name="Yu Y."/>
            <person name="Du H."/>
            <person name="Qi M."/>
            <person name="Li Y."/>
            <person name="Yu H."/>
            <person name="Cui Y."/>
            <person name="Wang N."/>
            <person name="Chen C."/>
            <person name="Wu H."/>
            <person name="Zhao Y."/>
            <person name="Zhang J."/>
            <person name="Li Y."/>
            <person name="Zhou W."/>
            <person name="Zhang B."/>
            <person name="Hu W."/>
            <person name="Eijk M."/>
            <person name="Tang J."/>
            <person name="Witsenboer H."/>
            <person name="Zhao S."/>
            <person name="Li Z."/>
            <person name="Zhang A."/>
            <person name="Wang D."/>
            <person name="Liang C."/>
        </authorList>
    </citation>
    <scope>NUCLEOTIDE SEQUENCE [LARGE SCALE GENOMIC DNA]</scope>
    <source>
        <strain evidence="1">cv. G1812</strain>
    </source>
</reference>
<evidence type="ECO:0000313" key="1">
    <source>
        <dbReference type="EnsemblPlants" id="TuG1812G0500001319.01.T02.cds333843"/>
    </source>
</evidence>
<dbReference type="EnsemblPlants" id="TuG1812G0500001319.01.T02">
    <property type="protein sequence ID" value="TuG1812G0500001319.01.T02.cds333843"/>
    <property type="gene ID" value="TuG1812G0500001319.01"/>
</dbReference>
<name>A0A8R7UF29_TRIUA</name>